<proteinExistence type="inferred from homology"/>
<evidence type="ECO:0000313" key="3">
    <source>
        <dbReference type="EMBL" id="RII82572.1"/>
    </source>
</evidence>
<dbReference type="Gene3D" id="3.30.2140.10">
    <property type="entry name" value="Arylamine N-acetyltransferase"/>
    <property type="match status" value="1"/>
</dbReference>
<protein>
    <recommendedName>
        <fullName evidence="5">Arylamine N-acetyltransferase</fullName>
    </recommendedName>
</protein>
<dbReference type="EMBL" id="NQOU01000004">
    <property type="protein sequence ID" value="RII82572.1"/>
    <property type="molecule type" value="Genomic_DNA"/>
</dbReference>
<reference evidence="3 4" key="1">
    <citation type="submission" date="2017-08" db="EMBL/GenBank/DDBJ databases">
        <title>Pusillimonas indicus sp. nov., a member of the family Alcaligenaceae isolated from surface seawater.</title>
        <authorList>
            <person name="Li J."/>
        </authorList>
    </citation>
    <scope>NUCLEOTIDE SEQUENCE [LARGE SCALE GENOMIC DNA]</scope>
    <source>
        <strain evidence="3 4">17-4A</strain>
    </source>
</reference>
<gene>
    <name evidence="3" type="ORF">CJO09_11835</name>
</gene>
<dbReference type="SUPFAM" id="SSF54001">
    <property type="entry name" value="Cysteine proteinases"/>
    <property type="match status" value="1"/>
</dbReference>
<dbReference type="Pfam" id="PF00797">
    <property type="entry name" value="Acetyltransf_2"/>
    <property type="match status" value="1"/>
</dbReference>
<dbReference type="PRINTS" id="PR01543">
    <property type="entry name" value="ANATRNSFRASE"/>
</dbReference>
<comment type="caution">
    <text evidence="3">The sequence shown here is derived from an EMBL/GenBank/DDBJ whole genome shotgun (WGS) entry which is preliminary data.</text>
</comment>
<dbReference type="InterPro" id="IPR001447">
    <property type="entry name" value="Arylamine_N-AcTrfase"/>
</dbReference>
<evidence type="ECO:0000313" key="4">
    <source>
        <dbReference type="Proteomes" id="UP000266483"/>
    </source>
</evidence>
<dbReference type="Proteomes" id="UP000266483">
    <property type="component" value="Unassembled WGS sequence"/>
</dbReference>
<comment type="similarity">
    <text evidence="1 2">Belongs to the arylamine N-acetyltransferase family.</text>
</comment>
<dbReference type="PANTHER" id="PTHR11786:SF0">
    <property type="entry name" value="ARYLAMINE N-ACETYLTRANSFERASE 4-RELATED"/>
    <property type="match status" value="1"/>
</dbReference>
<evidence type="ECO:0008006" key="5">
    <source>
        <dbReference type="Google" id="ProtNLM"/>
    </source>
</evidence>
<evidence type="ECO:0000256" key="2">
    <source>
        <dbReference type="RuleBase" id="RU003452"/>
    </source>
</evidence>
<keyword evidence="4" id="KW-1185">Reference proteome</keyword>
<sequence length="275" mass="31461">MTDITPYLDLIHYDGTLVPSSRTLYQLHLRHTHTIPFENLSPLTGEEVRLDIPSLLEKFTVRNRGGYCFEHNTVFQHVLQQLGFKTVNLAARVRLNESDEVITPRSHMLLLVEADGQQWVADTGFGGMSLPVPIRFSVDEIQDTPHGQYRLGFDSGIYRLEARIKDEWKVLYIFDLAAHYPPDYEVYNWHVSRHPSSYFVTDLVAARAAKEGRHVLHDTQYSFYSLAGEVEKRQLHSVNEIKELLENTFRIRTDGVPGLDARLDALLAAGKNSNL</sequence>
<dbReference type="InterPro" id="IPR038765">
    <property type="entry name" value="Papain-like_cys_pep_sf"/>
</dbReference>
<evidence type="ECO:0000256" key="1">
    <source>
        <dbReference type="ARBA" id="ARBA00006547"/>
    </source>
</evidence>
<dbReference type="PANTHER" id="PTHR11786">
    <property type="entry name" value="N-HYDROXYARYLAMINE O-ACETYLTRANSFERASE"/>
    <property type="match status" value="1"/>
</dbReference>
<name>A0ABX9MUG2_9BURK</name>
<dbReference type="RefSeq" id="WP_119442525.1">
    <property type="nucleotide sequence ID" value="NZ_CP170494.1"/>
</dbReference>
<accession>A0ABX9MUG2</accession>
<organism evidence="3 4">
    <name type="scientific">Neopusillimonas maritima</name>
    <dbReference type="NCBI Taxonomy" id="2026239"/>
    <lineage>
        <taxon>Bacteria</taxon>
        <taxon>Pseudomonadati</taxon>
        <taxon>Pseudomonadota</taxon>
        <taxon>Betaproteobacteria</taxon>
        <taxon>Burkholderiales</taxon>
        <taxon>Alcaligenaceae</taxon>
        <taxon>Neopusillimonas</taxon>
    </lineage>
</organism>
<dbReference type="Gene3D" id="2.40.128.150">
    <property type="entry name" value="Cysteine proteinases"/>
    <property type="match status" value="1"/>
</dbReference>